<dbReference type="AlphaFoldDB" id="A0A450TJL5"/>
<keyword evidence="2" id="KW-0347">Helicase</keyword>
<keyword evidence="2" id="KW-0547">Nucleotide-binding</keyword>
<evidence type="ECO:0000256" key="1">
    <source>
        <dbReference type="SAM" id="MobiDB-lite"/>
    </source>
</evidence>
<reference evidence="2" key="1">
    <citation type="submission" date="2019-02" db="EMBL/GenBank/DDBJ databases">
        <authorList>
            <person name="Gruber-Vodicka R. H."/>
            <person name="Seah K. B. B."/>
        </authorList>
    </citation>
    <scope>NUCLEOTIDE SEQUENCE</scope>
    <source>
        <strain evidence="2">BECK_DK161</strain>
    </source>
</reference>
<dbReference type="EMBL" id="CAADEY010000167">
    <property type="protein sequence ID" value="VFJ67590.1"/>
    <property type="molecule type" value="Genomic_DNA"/>
</dbReference>
<evidence type="ECO:0000313" key="2">
    <source>
        <dbReference type="EMBL" id="VFJ67590.1"/>
    </source>
</evidence>
<feature type="region of interest" description="Disordered" evidence="1">
    <location>
        <begin position="1"/>
        <end position="40"/>
    </location>
</feature>
<proteinExistence type="predicted"/>
<protein>
    <submittedName>
        <fullName evidence="2">Putative DNA primase/helicase</fullName>
    </submittedName>
</protein>
<dbReference type="GO" id="GO:0004386">
    <property type="term" value="F:helicase activity"/>
    <property type="evidence" value="ECO:0007669"/>
    <property type="project" value="UniProtKB-KW"/>
</dbReference>
<keyword evidence="2" id="KW-0067">ATP-binding</keyword>
<keyword evidence="2" id="KW-0378">Hydrolase</keyword>
<accession>A0A450TJL5</accession>
<sequence>MTPKQKGPSAGTGEAFIDHKRNESQKTLYQNPPPTGNALDQNIEAFPDAIRAAGMEPPGLIAPGKWQRFPGAGKGASNRAGWCFLFPDGLGGCFGDFSSGLSRSWQAKRQAPFSPAEREWFRQQVAEARAKAEADRRKAQEKAARRAGEIWQSTNPPDPRHPYLVRKGIALFPETLVRQRGRSLVLPVTDFTGAITSLQFIAPDGTKRLLSGGRKQGCFIRVHGDTVSPSRAILCEGWATGHTLAEDEPEALVLSAIDAGNLEAVAMGARDHWPLAERVIACDDDRLTPGNPGATHARQAAIASGALLCLPKWPEGAPDTLTDFNDLVIWQRKRGARHG</sequence>
<organism evidence="2">
    <name type="scientific">Candidatus Kentrum sp. DK</name>
    <dbReference type="NCBI Taxonomy" id="2126562"/>
    <lineage>
        <taxon>Bacteria</taxon>
        <taxon>Pseudomonadati</taxon>
        <taxon>Pseudomonadota</taxon>
        <taxon>Gammaproteobacteria</taxon>
        <taxon>Candidatus Kentrum</taxon>
    </lineage>
</organism>
<gene>
    <name evidence="2" type="ORF">BECKDK2373C_GA0170839_11673</name>
</gene>
<name>A0A450TJL5_9GAMM</name>